<dbReference type="WBParaSite" id="L893_g1168.t1">
    <property type="protein sequence ID" value="L893_g1168.t1"/>
    <property type="gene ID" value="L893_g1168"/>
</dbReference>
<evidence type="ECO:0000313" key="1">
    <source>
        <dbReference type="Proteomes" id="UP000095287"/>
    </source>
</evidence>
<sequence>MRALCVYAIWRETAGRASVDVFVSHLPYPRASHSWPVDCNVARSASLSRVPSAPHANRVLSLGRRCFRRPPTGSSVSELSETIGLAMAVNLELRFMASATQNVGENTGLPAGLLSPRRRPRQGRHEVGHLCQCL</sequence>
<dbReference type="Proteomes" id="UP000095287">
    <property type="component" value="Unplaced"/>
</dbReference>
<accession>A0A1I7Y159</accession>
<organism evidence="1 2">
    <name type="scientific">Steinernema glaseri</name>
    <dbReference type="NCBI Taxonomy" id="37863"/>
    <lineage>
        <taxon>Eukaryota</taxon>
        <taxon>Metazoa</taxon>
        <taxon>Ecdysozoa</taxon>
        <taxon>Nematoda</taxon>
        <taxon>Chromadorea</taxon>
        <taxon>Rhabditida</taxon>
        <taxon>Tylenchina</taxon>
        <taxon>Panagrolaimomorpha</taxon>
        <taxon>Strongyloidoidea</taxon>
        <taxon>Steinernematidae</taxon>
        <taxon>Steinernema</taxon>
    </lineage>
</organism>
<evidence type="ECO:0000313" key="2">
    <source>
        <dbReference type="WBParaSite" id="L893_g1168.t1"/>
    </source>
</evidence>
<dbReference type="AlphaFoldDB" id="A0A1I7Y159"/>
<proteinExistence type="predicted"/>
<protein>
    <submittedName>
        <fullName evidence="2">Uncharacterized protein</fullName>
    </submittedName>
</protein>
<name>A0A1I7Y159_9BILA</name>
<reference evidence="2" key="1">
    <citation type="submission" date="2016-11" db="UniProtKB">
        <authorList>
            <consortium name="WormBaseParasite"/>
        </authorList>
    </citation>
    <scope>IDENTIFICATION</scope>
</reference>
<keyword evidence="1" id="KW-1185">Reference proteome</keyword>